<reference evidence="1 2" key="1">
    <citation type="submission" date="2016-01" db="EMBL/GenBank/DDBJ databases">
        <authorList>
            <person name="Oliw E.H."/>
        </authorList>
    </citation>
    <scope>NUCLEOTIDE SEQUENCE [LARGE SCALE GENOMIC DNA]</scope>
    <source>
        <strain evidence="1">LMG 27134</strain>
    </source>
</reference>
<dbReference type="Proteomes" id="UP000054683">
    <property type="component" value="Unassembled WGS sequence"/>
</dbReference>
<organism evidence="1 2">
    <name type="scientific">Caballeronia udeis</name>
    <dbReference type="NCBI Taxonomy" id="1232866"/>
    <lineage>
        <taxon>Bacteria</taxon>
        <taxon>Pseudomonadati</taxon>
        <taxon>Pseudomonadota</taxon>
        <taxon>Betaproteobacteria</taxon>
        <taxon>Burkholderiales</taxon>
        <taxon>Burkholderiaceae</taxon>
        <taxon>Caballeronia</taxon>
    </lineage>
</organism>
<proteinExistence type="predicted"/>
<dbReference type="InterPro" id="IPR016600">
    <property type="entry name" value="UCP012611"/>
</dbReference>
<dbReference type="EMBL" id="FCOK02000059">
    <property type="protein sequence ID" value="SAL58887.1"/>
    <property type="molecule type" value="Genomic_DNA"/>
</dbReference>
<gene>
    <name evidence="1" type="ORF">AWB69_06495</name>
</gene>
<evidence type="ECO:0000313" key="2">
    <source>
        <dbReference type="Proteomes" id="UP000054683"/>
    </source>
</evidence>
<name>A0A158IQR2_9BURK</name>
<evidence type="ECO:0000313" key="1">
    <source>
        <dbReference type="EMBL" id="SAL58887.1"/>
    </source>
</evidence>
<dbReference type="Pfam" id="PF09952">
    <property type="entry name" value="AbiEi_2"/>
    <property type="match status" value="1"/>
</dbReference>
<accession>A0A158IQR2</accession>
<dbReference type="OrthoDB" id="6630012at2"/>
<sequence>MNKSAVSRSPLNPQVSPHVADLIRGAIHAAGKRTSINLSSIDPPSATRHGASNHARITLDVNGVVQQYDVETRLRIKTRAELETIGQWGRMSVIPTLLVVPHLTPALAEECVKRGLQFIDLAGNMHLHAPGQYMLVIGRGSGEAVKRLKHATGRTVTSASASALRMIFALLCEPSLLNRSYREIASAAGIALGTVGPVLEDLRERRLLTGKDERHGRRFLDPETLRDEWVTNYPLRLLSKLNAQRFTAQDSSWWENAEIPAGQAWWGAEIAASRLTRQLRPITQTLYVEPDARQDVTLALAKRHRLRADPSGPIEILDAFWNLGETSRDQDTAPALLVYADLIRTREPRNLEAAALIRENWTL</sequence>
<protein>
    <submittedName>
        <fullName evidence="1">Uncharacterized protein</fullName>
    </submittedName>
</protein>
<dbReference type="InterPro" id="IPR019238">
    <property type="entry name" value="AbiEi_2"/>
</dbReference>
<dbReference type="PIRSF" id="PIRSF012611">
    <property type="entry name" value="UCP012611"/>
    <property type="match status" value="1"/>
</dbReference>
<dbReference type="AlphaFoldDB" id="A0A158IQR2"/>